<dbReference type="SMART" id="SM01038">
    <property type="entry name" value="Bgal_small_N"/>
    <property type="match status" value="1"/>
</dbReference>
<dbReference type="Pfam" id="PF02837">
    <property type="entry name" value="Glyco_hydro_2_N"/>
    <property type="match status" value="1"/>
</dbReference>
<dbReference type="InterPro" id="IPR006102">
    <property type="entry name" value="Ig-like_GH2"/>
</dbReference>
<evidence type="ECO:0000256" key="2">
    <source>
        <dbReference type="ARBA" id="ARBA00007401"/>
    </source>
</evidence>
<feature type="domain" description="Beta galactosidase small chain/" evidence="7">
    <location>
        <begin position="777"/>
        <end position="1038"/>
    </location>
</feature>
<dbReference type="InterPro" id="IPR011013">
    <property type="entry name" value="Gal_mutarotase_sf_dom"/>
</dbReference>
<dbReference type="InterPro" id="IPR036156">
    <property type="entry name" value="Beta-gal/glucu_dom_sf"/>
</dbReference>
<sequence>MRTRIDLATSGNYGSGYLKFKNGRWRKRFIAMTGRLTPVITNYWMSPETNSVNRLPMLNLEHMEKISLDGVWRFQLLHSPTHRVGKKWAQIPVPGLWTMQPTSDVFFDKPIYTNTQMPFEEQPPFVPVENPHGVYERDFDLPDNWMSKRVVLHLGGWESVALIFINGIEVGMSKDSRLAAEFDVTKFVKRGRNTVRIDITKWSDATYIEDQDQWWHGGITRSVNLFATNKVFIERFYATPGLDKDLTTGTLDIRAHIASIDNLPTDGYSVHVNIVELPKVQSAKINKTLKKFTSPLWTERNEDLKRQTDSYFHGKYWHGKMPENVSRSITQTEPWPAGLVHLTGRIPKIKPWSAENPHLYTLHIELIDPHGTVVEVSQLKIGFRSVEVKGRDLLINGKPVIFYGVNRHDFNRYTGRALTHEDMREDLLELKRWNFNAVRTSHYPNDAAFLDLCDELGFYVIGEANIESHAFIASICDDTKYLSAFVERVGRMIQRDIHHAAAVLWSLGNESGAGTNHEAAAAYARSFDPSRPLHYEGGIRGNWLGSHSLTDIICPMYPEISAIKDYATSGKQDRPLIMCEYSHAMGNSNGTLAEYWQVIESTPGLQGGFIWEFWDHGPVQTLPDGSKRNAYGGDYGEKKHDGNFCCDGMVFPDRTAKPAMHEFKAIAAPVSITPVKSAAGKYKLFNKHFFKDLSEYELRWSITRDGLISDSGRIKLPKVSARTSATFKVTSKFLTKTDGLGERFINFTLVQIDSTAWSPAMTEIGWSQWALPSRALTVRADKNSDLFINCVDDSGQIVLPYGVIAPQLSLWRAPTDNDRIGHMATKWKRWGLRDIERTDCVVSQNSTSVKITNTWQTSTGINVKHTQVITPVAQGFRVKESVVLPKILDDVARVGSNFELEGSLADLTWFGTGPNETYPDRTFARVSRYVSTVANQYIPYVRPQENGGHNGVRWFELTDASGHGVRFKLAKPLQVSVTPNRAVDLADATHDVEVKACGNTVVHLDAAHRGVGTASCGPDTLPKYIIKPGTHTWEWVVTSI</sequence>
<comment type="catalytic activity">
    <reaction evidence="1">
        <text>Hydrolysis of terminal non-reducing beta-D-galactose residues in beta-D-galactosides.</text>
        <dbReference type="EC" id="3.2.1.23"/>
    </reaction>
</comment>
<dbReference type="Gene3D" id="2.60.120.260">
    <property type="entry name" value="Galactose-binding domain-like"/>
    <property type="match status" value="1"/>
</dbReference>
<dbReference type="SUPFAM" id="SSF49303">
    <property type="entry name" value="beta-Galactosidase/glucuronidase domain"/>
    <property type="match status" value="2"/>
</dbReference>
<dbReference type="InterPro" id="IPR006104">
    <property type="entry name" value="Glyco_hydro_2_N"/>
</dbReference>
<dbReference type="InterPro" id="IPR006101">
    <property type="entry name" value="Glyco_hydro_2"/>
</dbReference>
<dbReference type="PANTHER" id="PTHR46323:SF2">
    <property type="entry name" value="BETA-GALACTOSIDASE"/>
    <property type="match status" value="1"/>
</dbReference>
<proteinExistence type="inferred from homology"/>
<keyword evidence="5" id="KW-0326">Glycosidase</keyword>
<dbReference type="GO" id="GO:0009341">
    <property type="term" value="C:beta-galactosidase complex"/>
    <property type="evidence" value="ECO:0007669"/>
    <property type="project" value="InterPro"/>
</dbReference>
<dbReference type="EMBL" id="CAFABF010000024">
    <property type="protein sequence ID" value="CAB4826491.1"/>
    <property type="molecule type" value="Genomic_DNA"/>
</dbReference>
<dbReference type="InterPro" id="IPR032312">
    <property type="entry name" value="LacZ_4"/>
</dbReference>
<gene>
    <name evidence="8" type="ORF">UFOPK3167_00657</name>
</gene>
<keyword evidence="4" id="KW-0378">Hydrolase</keyword>
<evidence type="ECO:0000313" key="8">
    <source>
        <dbReference type="EMBL" id="CAB4826491.1"/>
    </source>
</evidence>
<dbReference type="Pfam" id="PF02929">
    <property type="entry name" value="Bgal_small_N"/>
    <property type="match status" value="1"/>
</dbReference>
<evidence type="ECO:0000259" key="7">
    <source>
        <dbReference type="SMART" id="SM01038"/>
    </source>
</evidence>
<evidence type="ECO:0000256" key="6">
    <source>
        <dbReference type="ARBA" id="ARBA00032230"/>
    </source>
</evidence>
<dbReference type="EC" id="3.2.1.23" evidence="3"/>
<evidence type="ECO:0000256" key="3">
    <source>
        <dbReference type="ARBA" id="ARBA00012756"/>
    </source>
</evidence>
<evidence type="ECO:0000256" key="1">
    <source>
        <dbReference type="ARBA" id="ARBA00001412"/>
    </source>
</evidence>
<dbReference type="PROSITE" id="PS00719">
    <property type="entry name" value="GLYCOSYL_HYDROL_F2_1"/>
    <property type="match status" value="1"/>
</dbReference>
<dbReference type="InterPro" id="IPR006103">
    <property type="entry name" value="Glyco_hydro_2_cat"/>
</dbReference>
<dbReference type="AlphaFoldDB" id="A0A6J7A0X7"/>
<organism evidence="8">
    <name type="scientific">freshwater metagenome</name>
    <dbReference type="NCBI Taxonomy" id="449393"/>
    <lineage>
        <taxon>unclassified sequences</taxon>
        <taxon>metagenomes</taxon>
        <taxon>ecological metagenomes</taxon>
    </lineage>
</organism>
<protein>
    <recommendedName>
        <fullName evidence="3">beta-galactosidase</fullName>
        <ecNumber evidence="3">3.2.1.23</ecNumber>
    </recommendedName>
    <alternativeName>
        <fullName evidence="6">Lactase</fullName>
    </alternativeName>
</protein>
<evidence type="ECO:0000256" key="4">
    <source>
        <dbReference type="ARBA" id="ARBA00022801"/>
    </source>
</evidence>
<evidence type="ECO:0000256" key="5">
    <source>
        <dbReference type="ARBA" id="ARBA00023295"/>
    </source>
</evidence>
<name>A0A6J7A0X7_9ZZZZ</name>
<dbReference type="GO" id="GO:0030246">
    <property type="term" value="F:carbohydrate binding"/>
    <property type="evidence" value="ECO:0007669"/>
    <property type="project" value="InterPro"/>
</dbReference>
<dbReference type="Pfam" id="PF16353">
    <property type="entry name" value="LacZ_4"/>
    <property type="match status" value="1"/>
</dbReference>
<dbReference type="Gene3D" id="3.20.20.80">
    <property type="entry name" value="Glycosidases"/>
    <property type="match status" value="1"/>
</dbReference>
<dbReference type="SUPFAM" id="SSF49785">
    <property type="entry name" value="Galactose-binding domain-like"/>
    <property type="match status" value="1"/>
</dbReference>
<dbReference type="GO" id="GO:0005990">
    <property type="term" value="P:lactose catabolic process"/>
    <property type="evidence" value="ECO:0007669"/>
    <property type="project" value="TreeGrafter"/>
</dbReference>
<dbReference type="Pfam" id="PF02836">
    <property type="entry name" value="Glyco_hydro_2_C"/>
    <property type="match status" value="1"/>
</dbReference>
<accession>A0A6J7A0X7</accession>
<dbReference type="Pfam" id="PF00703">
    <property type="entry name" value="Glyco_hydro_2"/>
    <property type="match status" value="1"/>
</dbReference>
<dbReference type="SUPFAM" id="SSF74650">
    <property type="entry name" value="Galactose mutarotase-like"/>
    <property type="match status" value="1"/>
</dbReference>
<dbReference type="InterPro" id="IPR017853">
    <property type="entry name" value="GH"/>
</dbReference>
<dbReference type="PRINTS" id="PR00132">
    <property type="entry name" value="GLHYDRLASE2"/>
</dbReference>
<dbReference type="InterPro" id="IPR013783">
    <property type="entry name" value="Ig-like_fold"/>
</dbReference>
<dbReference type="Gene3D" id="2.60.40.10">
    <property type="entry name" value="Immunoglobulins"/>
    <property type="match status" value="2"/>
</dbReference>
<reference evidence="8" key="1">
    <citation type="submission" date="2020-05" db="EMBL/GenBank/DDBJ databases">
        <authorList>
            <person name="Chiriac C."/>
            <person name="Salcher M."/>
            <person name="Ghai R."/>
            <person name="Kavagutti S V."/>
        </authorList>
    </citation>
    <scope>NUCLEOTIDE SEQUENCE</scope>
</reference>
<dbReference type="PANTHER" id="PTHR46323">
    <property type="entry name" value="BETA-GALACTOSIDASE"/>
    <property type="match status" value="1"/>
</dbReference>
<dbReference type="InterPro" id="IPR023230">
    <property type="entry name" value="Glyco_hydro_2_CS"/>
</dbReference>
<dbReference type="SUPFAM" id="SSF51445">
    <property type="entry name" value="(Trans)glycosidases"/>
    <property type="match status" value="1"/>
</dbReference>
<dbReference type="Gene3D" id="2.70.98.10">
    <property type="match status" value="1"/>
</dbReference>
<dbReference type="InterPro" id="IPR050347">
    <property type="entry name" value="Bact_Beta-galactosidase"/>
</dbReference>
<dbReference type="InterPro" id="IPR014718">
    <property type="entry name" value="GH-type_carb-bd"/>
</dbReference>
<dbReference type="GO" id="GO:0004565">
    <property type="term" value="F:beta-galactosidase activity"/>
    <property type="evidence" value="ECO:0007669"/>
    <property type="project" value="UniProtKB-EC"/>
</dbReference>
<dbReference type="InterPro" id="IPR004199">
    <property type="entry name" value="B-gal_small/dom_5"/>
</dbReference>
<comment type="similarity">
    <text evidence="2">Belongs to the glycosyl hydrolase 2 family.</text>
</comment>
<dbReference type="InterPro" id="IPR008979">
    <property type="entry name" value="Galactose-bd-like_sf"/>
</dbReference>